<dbReference type="RefSeq" id="WP_322444462.1">
    <property type="nucleotide sequence ID" value="NZ_JAXOFX010000001.1"/>
</dbReference>
<dbReference type="EMBL" id="JAXOFX010000001">
    <property type="protein sequence ID" value="MDZ5470147.1"/>
    <property type="molecule type" value="Genomic_DNA"/>
</dbReference>
<accession>A0ABU5ISK1</accession>
<keyword evidence="2" id="KW-1185">Reference proteome</keyword>
<organism evidence="1 2">
    <name type="scientific">Robertmurraya mangrovi</name>
    <dbReference type="NCBI Taxonomy" id="3098077"/>
    <lineage>
        <taxon>Bacteria</taxon>
        <taxon>Bacillati</taxon>
        <taxon>Bacillota</taxon>
        <taxon>Bacilli</taxon>
        <taxon>Bacillales</taxon>
        <taxon>Bacillaceae</taxon>
        <taxon>Robertmurraya</taxon>
    </lineage>
</organism>
<name>A0ABU5ISK1_9BACI</name>
<evidence type="ECO:0000313" key="2">
    <source>
        <dbReference type="Proteomes" id="UP001290455"/>
    </source>
</evidence>
<evidence type="ECO:0000313" key="1">
    <source>
        <dbReference type="EMBL" id="MDZ5470147.1"/>
    </source>
</evidence>
<proteinExistence type="predicted"/>
<sequence>MNTVNDCEVEKHIQSLTQQMKQLNNDISLLLPLIESLDGEQAENLSNKLSDESELLLKSLLSLTS</sequence>
<reference evidence="1 2" key="1">
    <citation type="submission" date="2023-11" db="EMBL/GenBank/DDBJ databases">
        <title>Bacillus jintuensis, isolated from a mudflat on the Beibu Gulf coast.</title>
        <authorList>
            <person name="Li M."/>
        </authorList>
    </citation>
    <scope>NUCLEOTIDE SEQUENCE [LARGE SCALE GENOMIC DNA]</scope>
    <source>
        <strain evidence="1 2">31A1R</strain>
    </source>
</reference>
<comment type="caution">
    <text evidence="1">The sequence shown here is derived from an EMBL/GenBank/DDBJ whole genome shotgun (WGS) entry which is preliminary data.</text>
</comment>
<gene>
    <name evidence="1" type="ORF">SM124_00155</name>
</gene>
<dbReference type="Proteomes" id="UP001290455">
    <property type="component" value="Unassembled WGS sequence"/>
</dbReference>
<protein>
    <submittedName>
        <fullName evidence="1">Uncharacterized protein</fullName>
    </submittedName>
</protein>